<evidence type="ECO:0000256" key="4">
    <source>
        <dbReference type="ARBA" id="ARBA00023163"/>
    </source>
</evidence>
<gene>
    <name evidence="7" type="ORF">SBOR_5954</name>
</gene>
<organism evidence="7 8">
    <name type="scientific">Sclerotinia borealis (strain F-4128)</name>
    <dbReference type="NCBI Taxonomy" id="1432307"/>
    <lineage>
        <taxon>Eukaryota</taxon>
        <taxon>Fungi</taxon>
        <taxon>Dikarya</taxon>
        <taxon>Ascomycota</taxon>
        <taxon>Pezizomycotina</taxon>
        <taxon>Leotiomycetes</taxon>
        <taxon>Helotiales</taxon>
        <taxon>Sclerotiniaceae</taxon>
        <taxon>Sclerotinia</taxon>
    </lineage>
</organism>
<evidence type="ECO:0000256" key="3">
    <source>
        <dbReference type="ARBA" id="ARBA00023015"/>
    </source>
</evidence>
<comment type="subcellular location">
    <subcellularLocation>
        <location evidence="1">Nucleus</location>
    </subcellularLocation>
</comment>
<feature type="compositionally biased region" description="Polar residues" evidence="6">
    <location>
        <begin position="363"/>
        <end position="372"/>
    </location>
</feature>
<keyword evidence="3" id="KW-0805">Transcription regulation</keyword>
<name>W9CFV5_SCLBF</name>
<feature type="compositionally biased region" description="Polar residues" evidence="6">
    <location>
        <begin position="324"/>
        <end position="347"/>
    </location>
</feature>
<evidence type="ECO:0000256" key="5">
    <source>
        <dbReference type="ARBA" id="ARBA00023242"/>
    </source>
</evidence>
<accession>W9CFV5</accession>
<dbReference type="Pfam" id="PF08598">
    <property type="entry name" value="Sds3"/>
    <property type="match status" value="1"/>
</dbReference>
<evidence type="ECO:0000256" key="1">
    <source>
        <dbReference type="ARBA" id="ARBA00004123"/>
    </source>
</evidence>
<dbReference type="OrthoDB" id="70376at2759"/>
<dbReference type="InterPro" id="IPR013907">
    <property type="entry name" value="Sds3"/>
</dbReference>
<reference evidence="7 8" key="1">
    <citation type="journal article" date="2014" name="Genome Announc.">
        <title>Draft genome sequence of Sclerotinia borealis, a psychrophilic plant pathogenic fungus.</title>
        <authorList>
            <person name="Mardanov A.V."/>
            <person name="Beletsky A.V."/>
            <person name="Kadnikov V.V."/>
            <person name="Ignatov A.N."/>
            <person name="Ravin N.V."/>
        </authorList>
    </citation>
    <scope>NUCLEOTIDE SEQUENCE [LARGE SCALE GENOMIC DNA]</scope>
    <source>
        <strain evidence="8">F-4157</strain>
    </source>
</reference>
<feature type="region of interest" description="Disordered" evidence="6">
    <location>
        <begin position="318"/>
        <end position="383"/>
    </location>
</feature>
<keyword evidence="8" id="KW-1185">Reference proteome</keyword>
<feature type="compositionally biased region" description="Polar residues" evidence="6">
    <location>
        <begin position="1"/>
        <end position="13"/>
    </location>
</feature>
<evidence type="ECO:0000313" key="7">
    <source>
        <dbReference type="EMBL" id="ESZ93649.1"/>
    </source>
</evidence>
<feature type="compositionally biased region" description="Low complexity" evidence="6">
    <location>
        <begin position="373"/>
        <end position="383"/>
    </location>
</feature>
<feature type="region of interest" description="Disordered" evidence="6">
    <location>
        <begin position="500"/>
        <end position="544"/>
    </location>
</feature>
<evidence type="ECO:0000313" key="8">
    <source>
        <dbReference type="Proteomes" id="UP000019487"/>
    </source>
</evidence>
<dbReference type="EMBL" id="AYSA01000299">
    <property type="protein sequence ID" value="ESZ93649.1"/>
    <property type="molecule type" value="Genomic_DNA"/>
</dbReference>
<dbReference type="SMART" id="SM01401">
    <property type="entry name" value="Sds3"/>
    <property type="match status" value="1"/>
</dbReference>
<feature type="region of interest" description="Disordered" evidence="6">
    <location>
        <begin position="213"/>
        <end position="268"/>
    </location>
</feature>
<keyword evidence="4" id="KW-0804">Transcription</keyword>
<dbReference type="GO" id="GO:0005654">
    <property type="term" value="C:nucleoplasm"/>
    <property type="evidence" value="ECO:0007669"/>
    <property type="project" value="UniProtKB-ARBA"/>
</dbReference>
<dbReference type="AlphaFoldDB" id="W9CFV5"/>
<sequence length="544" mass="60150">MALSPSPQMSPTMFGNKAERQRSNSPPPHQLSKRDKRRSMLQEKLAEMTISFASNRDLYYRDQLQGLQIDMNLIQEADVHGKFPLPDGNDVGPLVVDGIRKVKAIVNHHPSAAGKEYESFAREINNAMEERDVALTTHMRDYEVRANEIESSHAYRMRLADLEYKDLMTTLRDRLINSVVSKKARLSKDKETIEIGESNALLLHPSQFGLANPASPGGMHSKRATRHRREAEELPNIFDGSKRKRKGIDGDESPAPSRQRMDNGGSTPIWFSERNINISTQLDASLYSIDKLFTDKELAMAYNRSAQAAYKYMVRHAPYEDDNNSPQNGRSDSSSDTDNKMNTTSGDAENDGPGSPPSAPTMERQSSHVTRSTRGGATANFNTGTGIDILSDLAYPCNMAAITKQIPKLPPLLASNMQKGYVKGDAANQPQGLAPDEVNAELEIIRRGRTYNDERGFGRNLDLENGGKSLLEAVSTPRRAQTYYVRSDNKGTMLSNLREELGGEPMSKQSSRGGSEAGGTPMSRQNTTEGTSSRAGRGRKNLLI</sequence>
<protein>
    <recommendedName>
        <fullName evidence="9">Deacetylase complex subunit Sds3</fullName>
    </recommendedName>
</protein>
<evidence type="ECO:0008006" key="9">
    <source>
        <dbReference type="Google" id="ProtNLM"/>
    </source>
</evidence>
<proteinExistence type="predicted"/>
<dbReference type="PANTHER" id="PTHR21964">
    <property type="entry name" value="BREAST CANCER METASTASIS-SUPPRESSOR 1"/>
    <property type="match status" value="1"/>
</dbReference>
<dbReference type="Proteomes" id="UP000019487">
    <property type="component" value="Unassembled WGS sequence"/>
</dbReference>
<feature type="region of interest" description="Disordered" evidence="6">
    <location>
        <begin position="1"/>
        <end position="37"/>
    </location>
</feature>
<dbReference type="HOGENOM" id="CLU_031130_1_0_1"/>
<dbReference type="STRING" id="1432307.W9CFV5"/>
<dbReference type="GO" id="GO:0010468">
    <property type="term" value="P:regulation of gene expression"/>
    <property type="evidence" value="ECO:0007669"/>
    <property type="project" value="UniProtKB-ARBA"/>
</dbReference>
<keyword evidence="2" id="KW-0678">Repressor</keyword>
<evidence type="ECO:0000256" key="6">
    <source>
        <dbReference type="SAM" id="MobiDB-lite"/>
    </source>
</evidence>
<comment type="caution">
    <text evidence="7">The sequence shown here is derived from an EMBL/GenBank/DDBJ whole genome shotgun (WGS) entry which is preliminary data.</text>
</comment>
<evidence type="ECO:0000256" key="2">
    <source>
        <dbReference type="ARBA" id="ARBA00022491"/>
    </source>
</evidence>
<feature type="compositionally biased region" description="Polar residues" evidence="6">
    <location>
        <begin position="522"/>
        <end position="534"/>
    </location>
</feature>
<keyword evidence="5" id="KW-0539">Nucleus</keyword>